<dbReference type="RefSeq" id="WP_310224982.1">
    <property type="nucleotide sequence ID" value="NZ_JAVDWV010000010.1"/>
</dbReference>
<name>A0ABU1X1V9_SPHXE</name>
<feature type="domain" description="SnoaL-like" evidence="1">
    <location>
        <begin position="9"/>
        <end position="133"/>
    </location>
</feature>
<dbReference type="Pfam" id="PF13577">
    <property type="entry name" value="SnoaL_4"/>
    <property type="match status" value="1"/>
</dbReference>
<protein>
    <recommendedName>
        <fullName evidence="1">SnoaL-like domain-containing protein</fullName>
    </recommendedName>
</protein>
<evidence type="ECO:0000259" key="1">
    <source>
        <dbReference type="Pfam" id="PF13577"/>
    </source>
</evidence>
<dbReference type="InterPro" id="IPR032710">
    <property type="entry name" value="NTF2-like_dom_sf"/>
</dbReference>
<dbReference type="SUPFAM" id="SSF54427">
    <property type="entry name" value="NTF2-like"/>
    <property type="match status" value="1"/>
</dbReference>
<dbReference type="CDD" id="cd00531">
    <property type="entry name" value="NTF2_like"/>
    <property type="match status" value="1"/>
</dbReference>
<dbReference type="EMBL" id="JAVDWV010000010">
    <property type="protein sequence ID" value="MDR7155570.1"/>
    <property type="molecule type" value="Genomic_DNA"/>
</dbReference>
<evidence type="ECO:0000313" key="2">
    <source>
        <dbReference type="EMBL" id="MDR7155570.1"/>
    </source>
</evidence>
<evidence type="ECO:0000313" key="3">
    <source>
        <dbReference type="Proteomes" id="UP001267638"/>
    </source>
</evidence>
<comment type="caution">
    <text evidence="2">The sequence shown here is derived from an EMBL/GenBank/DDBJ whole genome shotgun (WGS) entry which is preliminary data.</text>
</comment>
<dbReference type="Gene3D" id="3.10.450.50">
    <property type="match status" value="1"/>
</dbReference>
<sequence>MTDPALIDTLVARQQIADLTAAYCRGVDRADAALLGSLFHPDSHVESGPFNGSGQDFAREICAIVRTVFTQTSHANAHQWVEVDGDSAKGETYVTAVATPRGQEGDPVHMLTGGRYLDRFVRTNGTWQFIERRFVCDWVVRQPAGGGEDLYAGFLRGAQGPTDPVHSLWGNTAS</sequence>
<proteinExistence type="predicted"/>
<gene>
    <name evidence="2" type="ORF">J2W40_002402</name>
</gene>
<dbReference type="InterPro" id="IPR037401">
    <property type="entry name" value="SnoaL-like"/>
</dbReference>
<organism evidence="2 3">
    <name type="scientific">Sphingobium xenophagum</name>
    <dbReference type="NCBI Taxonomy" id="121428"/>
    <lineage>
        <taxon>Bacteria</taxon>
        <taxon>Pseudomonadati</taxon>
        <taxon>Pseudomonadota</taxon>
        <taxon>Alphaproteobacteria</taxon>
        <taxon>Sphingomonadales</taxon>
        <taxon>Sphingomonadaceae</taxon>
        <taxon>Sphingobium</taxon>
    </lineage>
</organism>
<accession>A0ABU1X1V9</accession>
<reference evidence="2 3" key="1">
    <citation type="submission" date="2023-07" db="EMBL/GenBank/DDBJ databases">
        <title>Sorghum-associated microbial communities from plants grown in Nebraska, USA.</title>
        <authorList>
            <person name="Schachtman D."/>
        </authorList>
    </citation>
    <scope>NUCLEOTIDE SEQUENCE [LARGE SCALE GENOMIC DNA]</scope>
    <source>
        <strain evidence="2 3">4256</strain>
    </source>
</reference>
<dbReference type="Proteomes" id="UP001267638">
    <property type="component" value="Unassembled WGS sequence"/>
</dbReference>
<keyword evidence="3" id="KW-1185">Reference proteome</keyword>